<keyword evidence="4" id="KW-0963">Cytoplasm</keyword>
<dbReference type="Gene3D" id="1.20.58.200">
    <property type="entry name" value="Translin, domain 2"/>
    <property type="match status" value="1"/>
</dbReference>
<protein>
    <submittedName>
        <fullName evidence="8">Translin associated protein x</fullName>
    </submittedName>
</protein>
<dbReference type="CDD" id="cd14820">
    <property type="entry name" value="TRAX"/>
    <property type="match status" value="1"/>
</dbReference>
<dbReference type="Gene3D" id="1.20.58.190">
    <property type="entry name" value="Translin, domain 1"/>
    <property type="match status" value="1"/>
</dbReference>
<reference evidence="8" key="1">
    <citation type="journal article" date="2016" name="Ticks Tick Borne Dis.">
        <title>De novo assembly and annotation of the salivary gland transcriptome of Rhipicephalus appendiculatus male and female ticks during blood feeding.</title>
        <authorList>
            <person name="de Castro M.H."/>
            <person name="de Klerk D."/>
            <person name="Pienaar R."/>
            <person name="Latif A.A."/>
            <person name="Rees D.J."/>
            <person name="Mans B.J."/>
        </authorList>
    </citation>
    <scope>NUCLEOTIDE SEQUENCE</scope>
    <source>
        <tissue evidence="8">Salivary glands</tissue>
    </source>
</reference>
<dbReference type="GO" id="GO:0046872">
    <property type="term" value="F:metal ion binding"/>
    <property type="evidence" value="ECO:0007669"/>
    <property type="project" value="UniProtKB-KW"/>
</dbReference>
<dbReference type="Pfam" id="PF01997">
    <property type="entry name" value="Translin"/>
    <property type="match status" value="1"/>
</dbReference>
<evidence type="ECO:0000256" key="5">
    <source>
        <dbReference type="ARBA" id="ARBA00023242"/>
    </source>
</evidence>
<keyword evidence="5" id="KW-0539">Nucleus</keyword>
<feature type="binding site" evidence="6">
    <location>
        <position position="221"/>
    </location>
    <ligand>
        <name>Mg(2+)</name>
        <dbReference type="ChEBI" id="CHEBI:18420"/>
    </ligand>
</feature>
<dbReference type="InterPro" id="IPR002848">
    <property type="entry name" value="Translin_fam"/>
</dbReference>
<feature type="compositionally biased region" description="Basic and acidic residues" evidence="7">
    <location>
        <begin position="34"/>
        <end position="43"/>
    </location>
</feature>
<sequence>MTGQRKPANRSRNNGGRDRGRWFRRNSPRNGPRKTPEGRRDSNGDTPPVVRMFQAFRVELDERNDRYERLTRLGRDVTTECRRIVTLLNRPVSVSEREKILVRAHRRLCELNDSLLRDMAAELKGQDYYQYLRAFTVGLQEYVRAVSFFRYLKDDCLVTLDEINSALIFETQAEEPESERTPRSESTGESSPAKSTEGSGYFSLEVTLMDYLYGVADMAGELKRMSVSALGRGDRETPHGMFRFLRDLYTAFVSCSFLPEQSSWRSRDPGHRTWALLQNVVEVEKACYAAKLHGPSGGGSTPDVEVAAVIPLMEDLEVVE</sequence>
<dbReference type="AlphaFoldDB" id="A0A131YYZ2"/>
<keyword evidence="6" id="KW-0479">Metal-binding</keyword>
<comment type="subcellular location">
    <subcellularLocation>
        <location evidence="2">Cytoplasm</location>
    </subcellularLocation>
    <subcellularLocation>
        <location evidence="1">Nucleus</location>
    </subcellularLocation>
</comment>
<evidence type="ECO:0000256" key="4">
    <source>
        <dbReference type="ARBA" id="ARBA00022490"/>
    </source>
</evidence>
<dbReference type="EMBL" id="GEDV01004837">
    <property type="protein sequence ID" value="JAP83720.1"/>
    <property type="molecule type" value="Transcribed_RNA"/>
</dbReference>
<evidence type="ECO:0000256" key="1">
    <source>
        <dbReference type="ARBA" id="ARBA00004123"/>
    </source>
</evidence>
<dbReference type="SUPFAM" id="SSF74784">
    <property type="entry name" value="Translin"/>
    <property type="match status" value="1"/>
</dbReference>
<proteinExistence type="inferred from homology"/>
<comment type="similarity">
    <text evidence="3">Belongs to the translin family.</text>
</comment>
<dbReference type="InterPro" id="IPR016069">
    <property type="entry name" value="Translin_C"/>
</dbReference>
<name>A0A131YYZ2_RHIAP</name>
<evidence type="ECO:0000256" key="7">
    <source>
        <dbReference type="SAM" id="MobiDB-lite"/>
    </source>
</evidence>
<organism evidence="8">
    <name type="scientific">Rhipicephalus appendiculatus</name>
    <name type="common">Brown ear tick</name>
    <dbReference type="NCBI Taxonomy" id="34631"/>
    <lineage>
        <taxon>Eukaryota</taxon>
        <taxon>Metazoa</taxon>
        <taxon>Ecdysozoa</taxon>
        <taxon>Arthropoda</taxon>
        <taxon>Chelicerata</taxon>
        <taxon>Arachnida</taxon>
        <taxon>Acari</taxon>
        <taxon>Parasitiformes</taxon>
        <taxon>Ixodida</taxon>
        <taxon>Ixodoidea</taxon>
        <taxon>Ixodidae</taxon>
        <taxon>Rhipicephalinae</taxon>
        <taxon>Rhipicephalus</taxon>
        <taxon>Rhipicephalus</taxon>
    </lineage>
</organism>
<evidence type="ECO:0000256" key="3">
    <source>
        <dbReference type="ARBA" id="ARBA00005902"/>
    </source>
</evidence>
<keyword evidence="6" id="KW-0460">Magnesium</keyword>
<evidence type="ECO:0000256" key="2">
    <source>
        <dbReference type="ARBA" id="ARBA00004496"/>
    </source>
</evidence>
<dbReference type="PANTHER" id="PTHR10741">
    <property type="entry name" value="TRANSLIN AND TRANSLIN ASSOCIATED PROTEIN X"/>
    <property type="match status" value="1"/>
</dbReference>
<dbReference type="GO" id="GO:0043565">
    <property type="term" value="F:sequence-specific DNA binding"/>
    <property type="evidence" value="ECO:0007669"/>
    <property type="project" value="InterPro"/>
</dbReference>
<evidence type="ECO:0000313" key="8">
    <source>
        <dbReference type="EMBL" id="JAP83720.1"/>
    </source>
</evidence>
<accession>A0A131YYZ2</accession>
<evidence type="ECO:0000256" key="6">
    <source>
        <dbReference type="PIRSR" id="PIRSR602848-1"/>
    </source>
</evidence>
<dbReference type="GO" id="GO:0005634">
    <property type="term" value="C:nucleus"/>
    <property type="evidence" value="ECO:0007669"/>
    <property type="project" value="UniProtKB-SubCell"/>
</dbReference>
<feature type="region of interest" description="Disordered" evidence="7">
    <location>
        <begin position="171"/>
        <end position="198"/>
    </location>
</feature>
<dbReference type="GO" id="GO:0005737">
    <property type="term" value="C:cytoplasm"/>
    <property type="evidence" value="ECO:0007669"/>
    <property type="project" value="UniProtKB-SubCell"/>
</dbReference>
<dbReference type="InterPro" id="IPR036081">
    <property type="entry name" value="Translin_sf"/>
</dbReference>
<dbReference type="InterPro" id="IPR016068">
    <property type="entry name" value="Translin_N"/>
</dbReference>
<feature type="region of interest" description="Disordered" evidence="7">
    <location>
        <begin position="1"/>
        <end position="48"/>
    </location>
</feature>